<dbReference type="SUPFAM" id="SSF54913">
    <property type="entry name" value="GlnB-like"/>
    <property type="match status" value="1"/>
</dbReference>
<dbReference type="PANTHER" id="PTHR23419:SF8">
    <property type="entry name" value="FI09726P"/>
    <property type="match status" value="1"/>
</dbReference>
<evidence type="ECO:0000313" key="2">
    <source>
        <dbReference type="EMBL" id="GMA38357.1"/>
    </source>
</evidence>
<name>A0ABQ6IME3_9MICO</name>
<sequence length="107" mass="11913">MADCVEVVITGPDAEWAADLARVLVEERWAACAHILPEIRSVYRWQGQIEDAPEARLALHTRADLVADIATRVTELHSYDVPCVMALPLVGGLPDYLEWIATETRTD</sequence>
<comment type="similarity">
    <text evidence="1">Belongs to the CutA family.</text>
</comment>
<dbReference type="EMBL" id="BSUO01000001">
    <property type="protein sequence ID" value="GMA38357.1"/>
    <property type="molecule type" value="Genomic_DNA"/>
</dbReference>
<dbReference type="RefSeq" id="WP_284302426.1">
    <property type="nucleotide sequence ID" value="NZ_BSUO01000001.1"/>
</dbReference>
<proteinExistence type="inferred from homology"/>
<gene>
    <name evidence="2" type="ORF">GCM10025883_04020</name>
</gene>
<evidence type="ECO:0000313" key="3">
    <source>
        <dbReference type="Proteomes" id="UP001157126"/>
    </source>
</evidence>
<protein>
    <submittedName>
        <fullName evidence="2">Dihydroorotate dehydrogenase</fullName>
    </submittedName>
</protein>
<evidence type="ECO:0000256" key="1">
    <source>
        <dbReference type="ARBA" id="ARBA00010169"/>
    </source>
</evidence>
<dbReference type="InterPro" id="IPR004323">
    <property type="entry name" value="Ion_tolerance_CutA"/>
</dbReference>
<dbReference type="PANTHER" id="PTHR23419">
    <property type="entry name" value="DIVALENT CATION TOLERANCE CUTA-RELATED"/>
    <property type="match status" value="1"/>
</dbReference>
<accession>A0ABQ6IME3</accession>
<keyword evidence="3" id="KW-1185">Reference proteome</keyword>
<organism evidence="2 3">
    <name type="scientific">Mobilicoccus caccae</name>
    <dbReference type="NCBI Taxonomy" id="1859295"/>
    <lineage>
        <taxon>Bacteria</taxon>
        <taxon>Bacillati</taxon>
        <taxon>Actinomycetota</taxon>
        <taxon>Actinomycetes</taxon>
        <taxon>Micrococcales</taxon>
        <taxon>Dermatophilaceae</taxon>
        <taxon>Mobilicoccus</taxon>
    </lineage>
</organism>
<dbReference type="Pfam" id="PF03091">
    <property type="entry name" value="CutA1"/>
    <property type="match status" value="1"/>
</dbReference>
<reference evidence="3" key="1">
    <citation type="journal article" date="2019" name="Int. J. Syst. Evol. Microbiol.">
        <title>The Global Catalogue of Microorganisms (GCM) 10K type strain sequencing project: providing services to taxonomists for standard genome sequencing and annotation.</title>
        <authorList>
            <consortium name="The Broad Institute Genomics Platform"/>
            <consortium name="The Broad Institute Genome Sequencing Center for Infectious Disease"/>
            <person name="Wu L."/>
            <person name="Ma J."/>
        </authorList>
    </citation>
    <scope>NUCLEOTIDE SEQUENCE [LARGE SCALE GENOMIC DNA]</scope>
    <source>
        <strain evidence="3">NBRC 113072</strain>
    </source>
</reference>
<comment type="caution">
    <text evidence="2">The sequence shown here is derived from an EMBL/GenBank/DDBJ whole genome shotgun (WGS) entry which is preliminary data.</text>
</comment>
<dbReference type="Proteomes" id="UP001157126">
    <property type="component" value="Unassembled WGS sequence"/>
</dbReference>
<dbReference type="Gene3D" id="3.30.70.120">
    <property type="match status" value="1"/>
</dbReference>
<dbReference type="InterPro" id="IPR015867">
    <property type="entry name" value="N-reg_PII/ATP_PRibTrfase_C"/>
</dbReference>
<dbReference type="InterPro" id="IPR011322">
    <property type="entry name" value="N-reg_PII-like_a/b"/>
</dbReference>